<feature type="transmembrane region" description="Helical" evidence="1">
    <location>
        <begin position="46"/>
        <end position="67"/>
    </location>
</feature>
<dbReference type="AlphaFoldDB" id="A0A9P9DPY7"/>
<evidence type="ECO:0000256" key="1">
    <source>
        <dbReference type="SAM" id="Phobius"/>
    </source>
</evidence>
<keyword evidence="3" id="KW-1185">Reference proteome</keyword>
<accession>A0A9P9DPY7</accession>
<keyword evidence="1" id="KW-0472">Membrane</keyword>
<name>A0A9P9DPY7_9HYPO</name>
<evidence type="ECO:0000313" key="2">
    <source>
        <dbReference type="EMBL" id="KAH7122917.1"/>
    </source>
</evidence>
<evidence type="ECO:0000313" key="3">
    <source>
        <dbReference type="Proteomes" id="UP000738349"/>
    </source>
</evidence>
<proteinExistence type="predicted"/>
<keyword evidence="1" id="KW-0812">Transmembrane</keyword>
<gene>
    <name evidence="2" type="ORF">EDB81DRAFT_890624</name>
</gene>
<comment type="caution">
    <text evidence="2">The sequence shown here is derived from an EMBL/GenBank/DDBJ whole genome shotgun (WGS) entry which is preliminary data.</text>
</comment>
<keyword evidence="1" id="KW-1133">Transmembrane helix</keyword>
<dbReference type="EMBL" id="JAGMUV010000023">
    <property type="protein sequence ID" value="KAH7122917.1"/>
    <property type="molecule type" value="Genomic_DNA"/>
</dbReference>
<organism evidence="2 3">
    <name type="scientific">Dactylonectria macrodidyma</name>
    <dbReference type="NCBI Taxonomy" id="307937"/>
    <lineage>
        <taxon>Eukaryota</taxon>
        <taxon>Fungi</taxon>
        <taxon>Dikarya</taxon>
        <taxon>Ascomycota</taxon>
        <taxon>Pezizomycotina</taxon>
        <taxon>Sordariomycetes</taxon>
        <taxon>Hypocreomycetidae</taxon>
        <taxon>Hypocreales</taxon>
        <taxon>Nectriaceae</taxon>
        <taxon>Dactylonectria</taxon>
    </lineage>
</organism>
<dbReference type="Proteomes" id="UP000738349">
    <property type="component" value="Unassembled WGS sequence"/>
</dbReference>
<reference evidence="2" key="1">
    <citation type="journal article" date="2021" name="Nat. Commun.">
        <title>Genetic determinants of endophytism in the Arabidopsis root mycobiome.</title>
        <authorList>
            <person name="Mesny F."/>
            <person name="Miyauchi S."/>
            <person name="Thiergart T."/>
            <person name="Pickel B."/>
            <person name="Atanasova L."/>
            <person name="Karlsson M."/>
            <person name="Huettel B."/>
            <person name="Barry K.W."/>
            <person name="Haridas S."/>
            <person name="Chen C."/>
            <person name="Bauer D."/>
            <person name="Andreopoulos W."/>
            <person name="Pangilinan J."/>
            <person name="LaButti K."/>
            <person name="Riley R."/>
            <person name="Lipzen A."/>
            <person name="Clum A."/>
            <person name="Drula E."/>
            <person name="Henrissat B."/>
            <person name="Kohler A."/>
            <person name="Grigoriev I.V."/>
            <person name="Martin F.M."/>
            <person name="Hacquard S."/>
        </authorList>
    </citation>
    <scope>NUCLEOTIDE SEQUENCE</scope>
    <source>
        <strain evidence="2">MPI-CAGE-AT-0147</strain>
    </source>
</reference>
<protein>
    <submittedName>
        <fullName evidence="2">Uncharacterized protein</fullName>
    </submittedName>
</protein>
<sequence length="137" mass="15224">MYSHNHSSFHDHPGASGFNLGGLNETSSILLASLPHESQEGQCGNYSIFVLAFTITVFFVSAIRTFLEWRSVNALEIRIENLETSVFQVPQRLQVLQDLRVPKDPPVPKARQDLEALLGVTAWFVDVKGNESNDGIV</sequence>